<feature type="domain" description="DUF1170" evidence="2">
    <location>
        <begin position="4"/>
        <end position="62"/>
    </location>
</feature>
<organism evidence="3 4">
    <name type="scientific">Cirrhinus mrigala</name>
    <name type="common">Mrigala</name>
    <dbReference type="NCBI Taxonomy" id="683832"/>
    <lineage>
        <taxon>Eukaryota</taxon>
        <taxon>Metazoa</taxon>
        <taxon>Chordata</taxon>
        <taxon>Craniata</taxon>
        <taxon>Vertebrata</taxon>
        <taxon>Euteleostomi</taxon>
        <taxon>Actinopterygii</taxon>
        <taxon>Neopterygii</taxon>
        <taxon>Teleostei</taxon>
        <taxon>Ostariophysi</taxon>
        <taxon>Cypriniformes</taxon>
        <taxon>Cyprinidae</taxon>
        <taxon>Labeoninae</taxon>
        <taxon>Labeonini</taxon>
        <taxon>Cirrhinus</taxon>
    </lineage>
</organism>
<name>A0ABD0NR86_CIRMR</name>
<accession>A0ABD0NR86</accession>
<dbReference type="InterPro" id="IPR010599">
    <property type="entry name" value="CNK2/3_dom"/>
</dbReference>
<keyword evidence="4" id="KW-1185">Reference proteome</keyword>
<feature type="region of interest" description="Disordered" evidence="1">
    <location>
        <begin position="1"/>
        <end position="62"/>
    </location>
</feature>
<feature type="non-terminal residue" evidence="3">
    <location>
        <position position="1"/>
    </location>
</feature>
<dbReference type="EMBL" id="JAMKFB020000020">
    <property type="protein sequence ID" value="KAL0163932.1"/>
    <property type="molecule type" value="Genomic_DNA"/>
</dbReference>
<evidence type="ECO:0000313" key="3">
    <source>
        <dbReference type="EMBL" id="KAL0163932.1"/>
    </source>
</evidence>
<dbReference type="Pfam" id="PF06663">
    <property type="entry name" value="CNK2_3_dom"/>
    <property type="match status" value="1"/>
</dbReference>
<dbReference type="Proteomes" id="UP001529510">
    <property type="component" value="Unassembled WGS sequence"/>
</dbReference>
<feature type="non-terminal residue" evidence="3">
    <location>
        <position position="62"/>
    </location>
</feature>
<evidence type="ECO:0000313" key="4">
    <source>
        <dbReference type="Proteomes" id="UP001529510"/>
    </source>
</evidence>
<protein>
    <recommendedName>
        <fullName evidence="2">DUF1170 domain-containing protein</fullName>
    </recommendedName>
</protein>
<evidence type="ECO:0000256" key="1">
    <source>
        <dbReference type="SAM" id="MobiDB-lite"/>
    </source>
</evidence>
<proteinExistence type="predicted"/>
<dbReference type="AlphaFoldDB" id="A0ABD0NR86"/>
<gene>
    <name evidence="3" type="ORF">M9458_039685</name>
</gene>
<feature type="compositionally biased region" description="Polar residues" evidence="1">
    <location>
        <begin position="34"/>
        <end position="45"/>
    </location>
</feature>
<comment type="caution">
    <text evidence="3">The sequence shown here is derived from an EMBL/GenBank/DDBJ whole genome shotgun (WGS) entry which is preliminary data.</text>
</comment>
<reference evidence="3 4" key="1">
    <citation type="submission" date="2024-05" db="EMBL/GenBank/DDBJ databases">
        <title>Genome sequencing and assembly of Indian major carp, Cirrhinus mrigala (Hamilton, 1822).</title>
        <authorList>
            <person name="Mohindra V."/>
            <person name="Chowdhury L.M."/>
            <person name="Lal K."/>
            <person name="Jena J.K."/>
        </authorList>
    </citation>
    <scope>NUCLEOTIDE SEQUENCE [LARGE SCALE GENOMIC DNA]</scope>
    <source>
        <strain evidence="3">CM1030</strain>
        <tissue evidence="3">Blood</tissue>
    </source>
</reference>
<evidence type="ECO:0000259" key="2">
    <source>
        <dbReference type="Pfam" id="PF06663"/>
    </source>
</evidence>
<sequence>DAETSEYAGVKMRTKGSESPNSSLDIASRRRSNISDYNSKPSVNPTEVAVPQARLRQRTPSR</sequence>